<name>A0A839ING0_9GAMM</name>
<protein>
    <submittedName>
        <fullName evidence="2">HDOD domain-containing protein</fullName>
    </submittedName>
</protein>
<dbReference type="Proteomes" id="UP000565262">
    <property type="component" value="Unassembled WGS sequence"/>
</dbReference>
<dbReference type="SUPFAM" id="SSF109604">
    <property type="entry name" value="HD-domain/PDEase-like"/>
    <property type="match status" value="1"/>
</dbReference>
<accession>A0A839ING0</accession>
<dbReference type="PROSITE" id="PS51833">
    <property type="entry name" value="HDOD"/>
    <property type="match status" value="1"/>
</dbReference>
<evidence type="ECO:0000259" key="1">
    <source>
        <dbReference type="PROSITE" id="PS51833"/>
    </source>
</evidence>
<sequence>MYKDKNKKVASDNKPYVIPARPEALITIVELMKTGDPDAGEIAEILKKDVYLYASVLAAVNTPHTGLCKKITDLSHAITLLGVDKLFAIVRLAALKNSLSKTGRLDRFWDSATEVAELSASLAKKLTDADSHKAYTLGMMHDCGIPLMLESQPEYKAFLRTVNGNDLTSVSIAEQERFGIDHFALGADIAEKWYMPEYICDAIRLQAHYDQVLTSDIECSDEARTLLSILILAKDISSIYRRFWRIYDTTDPLPELKEVLKYIGVPDIEYLDLREDFLGYMVQKDLNDSNSQQQG</sequence>
<organism evidence="2 3">
    <name type="scientific">Oceanospirillum sediminis</name>
    <dbReference type="NCBI Taxonomy" id="2760088"/>
    <lineage>
        <taxon>Bacteria</taxon>
        <taxon>Pseudomonadati</taxon>
        <taxon>Pseudomonadota</taxon>
        <taxon>Gammaproteobacteria</taxon>
        <taxon>Oceanospirillales</taxon>
        <taxon>Oceanospirillaceae</taxon>
        <taxon>Oceanospirillum</taxon>
    </lineage>
</organism>
<dbReference type="Gene3D" id="1.10.3210.10">
    <property type="entry name" value="Hypothetical protein af1432"/>
    <property type="match status" value="1"/>
</dbReference>
<dbReference type="AlphaFoldDB" id="A0A839ING0"/>
<gene>
    <name evidence="2" type="ORF">H4O21_05410</name>
</gene>
<dbReference type="InterPro" id="IPR013976">
    <property type="entry name" value="HDOD"/>
</dbReference>
<dbReference type="PANTHER" id="PTHR33525">
    <property type="match status" value="1"/>
</dbReference>
<dbReference type="PANTHER" id="PTHR33525:SF6">
    <property type="entry name" value="HDOD DOMAIN-CONTAINING PROTEIN"/>
    <property type="match status" value="1"/>
</dbReference>
<proteinExistence type="predicted"/>
<comment type="caution">
    <text evidence="2">The sequence shown here is derived from an EMBL/GenBank/DDBJ whole genome shotgun (WGS) entry which is preliminary data.</text>
</comment>
<dbReference type="Pfam" id="PF08668">
    <property type="entry name" value="HDOD"/>
    <property type="match status" value="1"/>
</dbReference>
<evidence type="ECO:0000313" key="3">
    <source>
        <dbReference type="Proteomes" id="UP000565262"/>
    </source>
</evidence>
<feature type="domain" description="HDOD" evidence="1">
    <location>
        <begin position="18"/>
        <end position="209"/>
    </location>
</feature>
<dbReference type="EMBL" id="JACJFM010000005">
    <property type="protein sequence ID" value="MBB1486039.1"/>
    <property type="molecule type" value="Genomic_DNA"/>
</dbReference>
<keyword evidence="3" id="KW-1185">Reference proteome</keyword>
<dbReference type="RefSeq" id="WP_182807827.1">
    <property type="nucleotide sequence ID" value="NZ_JACJFM010000005.1"/>
</dbReference>
<evidence type="ECO:0000313" key="2">
    <source>
        <dbReference type="EMBL" id="MBB1486039.1"/>
    </source>
</evidence>
<dbReference type="InterPro" id="IPR052340">
    <property type="entry name" value="RNase_Y/CdgJ"/>
</dbReference>
<reference evidence="2 3" key="1">
    <citation type="submission" date="2020-08" db="EMBL/GenBank/DDBJ databases">
        <title>Oceanospirillum sp. nov. isolated from marine sediment.</title>
        <authorList>
            <person name="Ji X."/>
        </authorList>
    </citation>
    <scope>NUCLEOTIDE SEQUENCE [LARGE SCALE GENOMIC DNA]</scope>
    <source>
        <strain evidence="2 3">D5</strain>
    </source>
</reference>